<evidence type="ECO:0000313" key="3">
    <source>
        <dbReference type="Proteomes" id="UP000007564"/>
    </source>
</evidence>
<sequence length="107" mass="12023">MNAHTRPRRLTMKRPGAIPTVQIDNERVKVTEWRFPPGGETGWHRHGMDYVVVPMTTGPLLLETPEGSVTSQLTRGVSYTRPEGVEHNVINPSDTEFVFVEIEIKAA</sequence>
<reference evidence="2 3" key="1">
    <citation type="journal article" date="2012" name="BMC Genomics">
        <title>Comparative genomics of the classical Bordetella subspecies: the evolution and exchange of virulence-associated diversity amongst closely related pathogens.</title>
        <authorList>
            <person name="Park J."/>
            <person name="Zhang Y."/>
            <person name="Buboltz A.M."/>
            <person name="Zhang X."/>
            <person name="Schuster S.C."/>
            <person name="Ahuja U."/>
            <person name="Liu M."/>
            <person name="Miller J.F."/>
            <person name="Sebaihia M."/>
            <person name="Bentley S.D."/>
            <person name="Parkhill J."/>
            <person name="Harvill E.T."/>
        </authorList>
    </citation>
    <scope>NUCLEOTIDE SEQUENCE [LARGE SCALE GENOMIC DNA]</scope>
    <source>
        <strain evidence="2 3">253</strain>
    </source>
</reference>
<evidence type="ECO:0000313" key="2">
    <source>
        <dbReference type="EMBL" id="CCJ53553.1"/>
    </source>
</evidence>
<dbReference type="Proteomes" id="UP000007564">
    <property type="component" value="Chromosome"/>
</dbReference>
<gene>
    <name evidence="2" type="ORF">BN112_1636</name>
</gene>
<dbReference type="InterPro" id="IPR014710">
    <property type="entry name" value="RmlC-like_jellyroll"/>
</dbReference>
<feature type="domain" description="Cupin type-2" evidence="1">
    <location>
        <begin position="32"/>
        <end position="102"/>
    </location>
</feature>
<protein>
    <recommendedName>
        <fullName evidence="1">Cupin type-2 domain-containing protein</fullName>
    </recommendedName>
</protein>
<dbReference type="InterPro" id="IPR011051">
    <property type="entry name" value="RmlC_Cupin_sf"/>
</dbReference>
<dbReference type="HOGENOM" id="CLU_130991_3_0_4"/>
<name>A0A0C6P2A6_BORBO</name>
<dbReference type="KEGG" id="bbh:BN112_1636"/>
<organism evidence="2 3">
    <name type="scientific">Bordetella bronchiseptica 253</name>
    <dbReference type="NCBI Taxonomy" id="568707"/>
    <lineage>
        <taxon>Bacteria</taxon>
        <taxon>Pseudomonadati</taxon>
        <taxon>Pseudomonadota</taxon>
        <taxon>Betaproteobacteria</taxon>
        <taxon>Burkholderiales</taxon>
        <taxon>Alcaligenaceae</taxon>
        <taxon>Bordetella</taxon>
    </lineage>
</organism>
<accession>A0A0C6P2A6</accession>
<dbReference type="OrthoDB" id="9800684at2"/>
<dbReference type="SUPFAM" id="SSF51182">
    <property type="entry name" value="RmlC-like cupins"/>
    <property type="match status" value="1"/>
</dbReference>
<dbReference type="InterPro" id="IPR013096">
    <property type="entry name" value="Cupin_2"/>
</dbReference>
<dbReference type="Pfam" id="PF07883">
    <property type="entry name" value="Cupin_2"/>
    <property type="match status" value="1"/>
</dbReference>
<proteinExistence type="predicted"/>
<dbReference type="EMBL" id="HE965806">
    <property type="protein sequence ID" value="CCJ53553.1"/>
    <property type="molecule type" value="Genomic_DNA"/>
</dbReference>
<evidence type="ECO:0000259" key="1">
    <source>
        <dbReference type="Pfam" id="PF07883"/>
    </source>
</evidence>
<dbReference type="AlphaFoldDB" id="A0A0C6P2A6"/>
<dbReference type="Gene3D" id="2.60.120.10">
    <property type="entry name" value="Jelly Rolls"/>
    <property type="match status" value="1"/>
</dbReference>
<dbReference type="CDD" id="cd06982">
    <property type="entry name" value="cupin_BauB-like"/>
    <property type="match status" value="1"/>
</dbReference>